<keyword evidence="3" id="KW-0131">Cell cycle</keyword>
<dbReference type="Gene3D" id="1.10.472.10">
    <property type="entry name" value="Cyclin-like"/>
    <property type="match status" value="2"/>
</dbReference>
<dbReference type="Pfam" id="PF16899">
    <property type="entry name" value="Cyclin_C_2"/>
    <property type="match status" value="1"/>
</dbReference>
<dbReference type="FunFam" id="1.10.472.10:FF:000063">
    <property type="entry name" value="cyclin-H1-1"/>
    <property type="match status" value="1"/>
</dbReference>
<dbReference type="InterPro" id="IPR006671">
    <property type="entry name" value="Cyclin_N"/>
</dbReference>
<protein>
    <recommendedName>
        <fullName evidence="4">Cyclin-H1-1</fullName>
    </recommendedName>
</protein>
<proteinExistence type="inferred from homology"/>
<dbReference type="CDD" id="cd20585">
    <property type="entry name" value="CYCLIN_AcCycH_rpt1"/>
    <property type="match status" value="1"/>
</dbReference>
<evidence type="ECO:0000256" key="3">
    <source>
        <dbReference type="ARBA" id="ARBA00023306"/>
    </source>
</evidence>
<dbReference type="GO" id="GO:0004864">
    <property type="term" value="F:protein phosphatase inhibitor activity"/>
    <property type="evidence" value="ECO:0007669"/>
    <property type="project" value="InterPro"/>
</dbReference>
<dbReference type="FunFam" id="1.10.472.10:FF:000029">
    <property type="entry name" value="Cyclin h"/>
    <property type="match status" value="1"/>
</dbReference>
<keyword evidence="2 5" id="KW-0195">Cyclin</keyword>
<dbReference type="InterPro" id="IPR031658">
    <property type="entry name" value="Cyclin_C_2"/>
</dbReference>
<dbReference type="Pfam" id="PF00134">
    <property type="entry name" value="Cyclin_N"/>
    <property type="match status" value="1"/>
</dbReference>
<evidence type="ECO:0000256" key="5">
    <source>
        <dbReference type="RuleBase" id="RU000383"/>
    </source>
</evidence>
<dbReference type="EMBL" id="JAUUTY010000004">
    <property type="protein sequence ID" value="KAK1644300.1"/>
    <property type="molecule type" value="Genomic_DNA"/>
</dbReference>
<evidence type="ECO:0000256" key="4">
    <source>
        <dbReference type="ARBA" id="ARBA00070296"/>
    </source>
</evidence>
<evidence type="ECO:0000313" key="8">
    <source>
        <dbReference type="EMBL" id="KAK1644300.1"/>
    </source>
</evidence>
<evidence type="ECO:0000313" key="9">
    <source>
        <dbReference type="Proteomes" id="UP001231189"/>
    </source>
</evidence>
<dbReference type="GO" id="GO:0005634">
    <property type="term" value="C:nucleus"/>
    <property type="evidence" value="ECO:0007669"/>
    <property type="project" value="UniProtKB-ARBA"/>
</dbReference>
<dbReference type="SMART" id="SM00385">
    <property type="entry name" value="CYCLIN"/>
    <property type="match status" value="1"/>
</dbReference>
<dbReference type="CDD" id="cd20586">
    <property type="entry name" value="CYCLIN_AcCycH_rpt2"/>
    <property type="match status" value="1"/>
</dbReference>
<dbReference type="PANTHER" id="PTHR12398">
    <property type="entry name" value="PROTEIN PHOSPHATASE INHIBITOR"/>
    <property type="match status" value="1"/>
</dbReference>
<dbReference type="InterPro" id="IPR007062">
    <property type="entry name" value="PPI-2"/>
</dbReference>
<comment type="caution">
    <text evidence="8">The sequence shown here is derived from an EMBL/GenBank/DDBJ whole genome shotgun (WGS) entry which is preliminary data.</text>
</comment>
<keyword evidence="1" id="KW-0132">Cell division</keyword>
<dbReference type="SUPFAM" id="SSF47954">
    <property type="entry name" value="Cyclin-like"/>
    <property type="match status" value="2"/>
</dbReference>
<evidence type="ECO:0000256" key="1">
    <source>
        <dbReference type="ARBA" id="ARBA00022618"/>
    </source>
</evidence>
<dbReference type="InterPro" id="IPR013763">
    <property type="entry name" value="Cyclin-like_dom"/>
</dbReference>
<gene>
    <name evidence="8" type="ORF">QYE76_062105</name>
</gene>
<feature type="compositionally biased region" description="Basic residues" evidence="6">
    <location>
        <begin position="305"/>
        <end position="316"/>
    </location>
</feature>
<dbReference type="AlphaFoldDB" id="A0AAD8W6Y5"/>
<dbReference type="PANTHER" id="PTHR12398:SF20">
    <property type="entry name" value="PROTEIN PHOSPHATASE 1 REGULATORY INHIBITOR SUBUNIT 2"/>
    <property type="match status" value="1"/>
</dbReference>
<evidence type="ECO:0000256" key="2">
    <source>
        <dbReference type="ARBA" id="ARBA00023127"/>
    </source>
</evidence>
<reference evidence="8" key="1">
    <citation type="submission" date="2023-07" db="EMBL/GenBank/DDBJ databases">
        <title>A chromosome-level genome assembly of Lolium multiflorum.</title>
        <authorList>
            <person name="Chen Y."/>
            <person name="Copetti D."/>
            <person name="Kolliker R."/>
            <person name="Studer B."/>
        </authorList>
    </citation>
    <scope>NUCLEOTIDE SEQUENCE</scope>
    <source>
        <strain evidence="8">02402/16</strain>
        <tissue evidence="8">Leaf</tissue>
    </source>
</reference>
<feature type="region of interest" description="Disordered" evidence="6">
    <location>
        <begin position="47"/>
        <end position="67"/>
    </location>
</feature>
<feature type="compositionally biased region" description="Acidic residues" evidence="6">
    <location>
        <begin position="403"/>
        <end position="420"/>
    </location>
</feature>
<evidence type="ECO:0000256" key="6">
    <source>
        <dbReference type="SAM" id="MobiDB-lite"/>
    </source>
</evidence>
<feature type="compositionally biased region" description="Basic and acidic residues" evidence="6">
    <location>
        <begin position="464"/>
        <end position="474"/>
    </location>
</feature>
<feature type="compositionally biased region" description="Basic and acidic residues" evidence="6">
    <location>
        <begin position="338"/>
        <end position="349"/>
    </location>
</feature>
<evidence type="ECO:0000259" key="7">
    <source>
        <dbReference type="SMART" id="SM00385"/>
    </source>
</evidence>
<keyword evidence="9" id="KW-1185">Reference proteome</keyword>
<feature type="region of interest" description="Disordered" evidence="6">
    <location>
        <begin position="391"/>
        <end position="434"/>
    </location>
</feature>
<feature type="region of interest" description="Disordered" evidence="6">
    <location>
        <begin position="448"/>
        <end position="480"/>
    </location>
</feature>
<feature type="region of interest" description="Disordered" evidence="6">
    <location>
        <begin position="299"/>
        <end position="367"/>
    </location>
</feature>
<dbReference type="Pfam" id="PF04979">
    <property type="entry name" value="IPP-2"/>
    <property type="match status" value="1"/>
</dbReference>
<comment type="similarity">
    <text evidence="5">Belongs to the cyclin family.</text>
</comment>
<accession>A0AAD8W6Y5</accession>
<feature type="compositionally biased region" description="Basic and acidic residues" evidence="6">
    <location>
        <begin position="317"/>
        <end position="331"/>
    </location>
</feature>
<dbReference type="Proteomes" id="UP001231189">
    <property type="component" value="Unassembled WGS sequence"/>
</dbReference>
<dbReference type="GO" id="GO:0051301">
    <property type="term" value="P:cell division"/>
    <property type="evidence" value="ECO:0007669"/>
    <property type="project" value="UniProtKB-KW"/>
</dbReference>
<feature type="domain" description="Cyclin-like" evidence="7">
    <location>
        <begin position="85"/>
        <end position="166"/>
    </location>
</feature>
<organism evidence="8 9">
    <name type="scientific">Lolium multiflorum</name>
    <name type="common">Italian ryegrass</name>
    <name type="synonym">Lolium perenne subsp. multiflorum</name>
    <dbReference type="NCBI Taxonomy" id="4521"/>
    <lineage>
        <taxon>Eukaryota</taxon>
        <taxon>Viridiplantae</taxon>
        <taxon>Streptophyta</taxon>
        <taxon>Embryophyta</taxon>
        <taxon>Tracheophyta</taxon>
        <taxon>Spermatophyta</taxon>
        <taxon>Magnoliopsida</taxon>
        <taxon>Liliopsida</taxon>
        <taxon>Poales</taxon>
        <taxon>Poaceae</taxon>
        <taxon>BOP clade</taxon>
        <taxon>Pooideae</taxon>
        <taxon>Poodae</taxon>
        <taxon>Poeae</taxon>
        <taxon>Poeae Chloroplast Group 2 (Poeae type)</taxon>
        <taxon>Loliodinae</taxon>
        <taxon>Loliinae</taxon>
        <taxon>Lolium</taxon>
    </lineage>
</organism>
<sequence length="480" mass="55067">MSDFQTSTHRERWIFQPQDLIDKWTGVNRRSAETLAQYGTTRLKVDPVDGSISNPEPAPDHVVGSSSVKPLSCEEEQMMRRFYEQKIQEVCKAFKFPHKIQATAIIYFKRFYLQWSVMEHHPKHIMLTCVYSSCKVEENHVSAEELGKGINQDHQIILNNEMIVLKSLDFDLIVFAPYRSIEGFIDDMDDFCRAGNGAHQRLKDLYQTANSHVDRMMLTDAPLLYTPGQLALAALYKSNDALKVLDFERYLESVFSRQRLDCPVEQFVQIMNTINYLVDRLQILTQEDMKHADRKLRHCLDEHKKKEKKPKHKSKRTAGDGRHSNRVKWNEDNLYEIESNKPVRQKITEPKTPYHPMIDDDGSLSPTRPFDKCLEETVNAEAILTALNGMASSSKNDSKDDDWATSDDDADAMEHDDDSEGDKGSVSFNDHRRAHYDEFRKVKELMRSGSLVEEGANNTQNKTAGEKATCDKGKPSSPQA</sequence>
<name>A0AAD8W6Y5_LOLMU</name>
<dbReference type="GO" id="GO:0009966">
    <property type="term" value="P:regulation of signal transduction"/>
    <property type="evidence" value="ECO:0007669"/>
    <property type="project" value="InterPro"/>
</dbReference>
<dbReference type="InterPro" id="IPR036915">
    <property type="entry name" value="Cyclin-like_sf"/>
</dbReference>